<gene>
    <name evidence="1" type="ORF">TTEB3V08_LOCUS10632</name>
</gene>
<proteinExistence type="predicted"/>
<dbReference type="EMBL" id="OE006571">
    <property type="protein sequence ID" value="CAD7462742.1"/>
    <property type="molecule type" value="Genomic_DNA"/>
</dbReference>
<dbReference type="AlphaFoldDB" id="A0A7R9IQI0"/>
<name>A0A7R9IQI0_9NEOP</name>
<sequence length="77" mass="8821">MVFGQLPFDDTNHNQLLKIVHLDNPDNHVEKMNVDRVTSKYMKVECGDQKEGVGHIWAPQLSSSHSRYSQTPFEAHS</sequence>
<accession>A0A7R9IQI0</accession>
<protein>
    <submittedName>
        <fullName evidence="1">Uncharacterized protein</fullName>
    </submittedName>
</protein>
<reference evidence="1" key="1">
    <citation type="submission" date="2020-11" db="EMBL/GenBank/DDBJ databases">
        <authorList>
            <person name="Tran Van P."/>
        </authorList>
    </citation>
    <scope>NUCLEOTIDE SEQUENCE</scope>
</reference>
<evidence type="ECO:0000313" key="1">
    <source>
        <dbReference type="EMBL" id="CAD7462742.1"/>
    </source>
</evidence>
<organism evidence="1">
    <name type="scientific">Timema tahoe</name>
    <dbReference type="NCBI Taxonomy" id="61484"/>
    <lineage>
        <taxon>Eukaryota</taxon>
        <taxon>Metazoa</taxon>
        <taxon>Ecdysozoa</taxon>
        <taxon>Arthropoda</taxon>
        <taxon>Hexapoda</taxon>
        <taxon>Insecta</taxon>
        <taxon>Pterygota</taxon>
        <taxon>Neoptera</taxon>
        <taxon>Polyneoptera</taxon>
        <taxon>Phasmatodea</taxon>
        <taxon>Timematodea</taxon>
        <taxon>Timematoidea</taxon>
        <taxon>Timematidae</taxon>
        <taxon>Timema</taxon>
    </lineage>
</organism>